<gene>
    <name evidence="2" type="ORF">EVAR_95002_1</name>
</gene>
<name>A0A4C1UVW5_EUMVA</name>
<sequence length="104" mass="11542">MHIPLGYFRSEGGFSLKDRRVALTRFSLGWLQFDHNSKMKNQPRQGHDLHALGSHPPTLARSRQPFAGSNTRNFPDNGINGLADIKVPSCTNLYGLSCGYQISA</sequence>
<accession>A0A4C1UVW5</accession>
<dbReference type="AlphaFoldDB" id="A0A4C1UVW5"/>
<dbReference type="EMBL" id="BGZK01000229">
    <property type="protein sequence ID" value="GBP30157.1"/>
    <property type="molecule type" value="Genomic_DNA"/>
</dbReference>
<evidence type="ECO:0000313" key="3">
    <source>
        <dbReference type="Proteomes" id="UP000299102"/>
    </source>
</evidence>
<reference evidence="2 3" key="1">
    <citation type="journal article" date="2019" name="Commun. Biol.">
        <title>The bagworm genome reveals a unique fibroin gene that provides high tensile strength.</title>
        <authorList>
            <person name="Kono N."/>
            <person name="Nakamura H."/>
            <person name="Ohtoshi R."/>
            <person name="Tomita M."/>
            <person name="Numata K."/>
            <person name="Arakawa K."/>
        </authorList>
    </citation>
    <scope>NUCLEOTIDE SEQUENCE [LARGE SCALE GENOMIC DNA]</scope>
</reference>
<keyword evidence="3" id="KW-1185">Reference proteome</keyword>
<comment type="caution">
    <text evidence="2">The sequence shown here is derived from an EMBL/GenBank/DDBJ whole genome shotgun (WGS) entry which is preliminary data.</text>
</comment>
<evidence type="ECO:0000256" key="1">
    <source>
        <dbReference type="SAM" id="MobiDB-lite"/>
    </source>
</evidence>
<protein>
    <submittedName>
        <fullName evidence="2">Uncharacterized protein</fullName>
    </submittedName>
</protein>
<proteinExistence type="predicted"/>
<evidence type="ECO:0000313" key="2">
    <source>
        <dbReference type="EMBL" id="GBP30157.1"/>
    </source>
</evidence>
<feature type="region of interest" description="Disordered" evidence="1">
    <location>
        <begin position="39"/>
        <end position="73"/>
    </location>
</feature>
<dbReference type="Proteomes" id="UP000299102">
    <property type="component" value="Unassembled WGS sequence"/>
</dbReference>
<organism evidence="2 3">
    <name type="scientific">Eumeta variegata</name>
    <name type="common">Bagworm moth</name>
    <name type="synonym">Eumeta japonica</name>
    <dbReference type="NCBI Taxonomy" id="151549"/>
    <lineage>
        <taxon>Eukaryota</taxon>
        <taxon>Metazoa</taxon>
        <taxon>Ecdysozoa</taxon>
        <taxon>Arthropoda</taxon>
        <taxon>Hexapoda</taxon>
        <taxon>Insecta</taxon>
        <taxon>Pterygota</taxon>
        <taxon>Neoptera</taxon>
        <taxon>Endopterygota</taxon>
        <taxon>Lepidoptera</taxon>
        <taxon>Glossata</taxon>
        <taxon>Ditrysia</taxon>
        <taxon>Tineoidea</taxon>
        <taxon>Psychidae</taxon>
        <taxon>Oiketicinae</taxon>
        <taxon>Eumeta</taxon>
    </lineage>
</organism>